<dbReference type="EMBL" id="BMXA01000002">
    <property type="protein sequence ID" value="GHA04760.1"/>
    <property type="molecule type" value="Genomic_DNA"/>
</dbReference>
<dbReference type="CDD" id="cd02042">
    <property type="entry name" value="ParAB_family"/>
    <property type="match status" value="1"/>
</dbReference>
<dbReference type="Proteomes" id="UP000614811">
    <property type="component" value="Unassembled WGS sequence"/>
</dbReference>
<dbReference type="Gene3D" id="3.40.50.300">
    <property type="entry name" value="P-loop containing nucleotide triphosphate hydrolases"/>
    <property type="match status" value="1"/>
</dbReference>
<gene>
    <name evidence="2" type="ORF">GCM10008090_12760</name>
</gene>
<proteinExistence type="predicted"/>
<dbReference type="SUPFAM" id="SSF52540">
    <property type="entry name" value="P-loop containing nucleoside triphosphate hydrolases"/>
    <property type="match status" value="1"/>
</dbReference>
<evidence type="ECO:0000313" key="2">
    <source>
        <dbReference type="EMBL" id="GHA04760.1"/>
    </source>
</evidence>
<feature type="domain" description="AAA" evidence="1">
    <location>
        <begin position="5"/>
        <end position="182"/>
    </location>
</feature>
<dbReference type="AlphaFoldDB" id="A0A918RLU8"/>
<dbReference type="InterPro" id="IPR050678">
    <property type="entry name" value="DNA_Partitioning_ATPase"/>
</dbReference>
<keyword evidence="3" id="KW-1185">Reference proteome</keyword>
<reference evidence="2" key="2">
    <citation type="submission" date="2020-09" db="EMBL/GenBank/DDBJ databases">
        <authorList>
            <person name="Sun Q."/>
            <person name="Kim S."/>
        </authorList>
    </citation>
    <scope>NUCLEOTIDE SEQUENCE</scope>
    <source>
        <strain evidence="2">KCTC 12711</strain>
    </source>
</reference>
<evidence type="ECO:0000259" key="1">
    <source>
        <dbReference type="Pfam" id="PF13614"/>
    </source>
</evidence>
<dbReference type="PANTHER" id="PTHR13696">
    <property type="entry name" value="P-LOOP CONTAINING NUCLEOSIDE TRIPHOSPHATE HYDROLASE"/>
    <property type="match status" value="1"/>
</dbReference>
<dbReference type="PANTHER" id="PTHR13696:SF52">
    <property type="entry name" value="PARA FAMILY PROTEIN CT_582"/>
    <property type="match status" value="1"/>
</dbReference>
<dbReference type="RefSeq" id="WP_189399207.1">
    <property type="nucleotide sequence ID" value="NZ_BMXA01000002.1"/>
</dbReference>
<name>A0A918RLU8_9GAMM</name>
<dbReference type="Pfam" id="PF13614">
    <property type="entry name" value="AAA_31"/>
    <property type="match status" value="1"/>
</dbReference>
<dbReference type="InterPro" id="IPR025669">
    <property type="entry name" value="AAA_dom"/>
</dbReference>
<sequence>MKRVVFNRKGGVGKSTITCNLAAIAASQGKHVLVVDLDPQANTTTYLGHDGKDNVVGIAEFMESTISRNYRDFTSDDYIRKTQFENLSLISASYSLVDLEAKLEAKHKIYKLRDFLNTLDDEFDEIYIDTPPALNFFTLSALISADRCLLPYDCDVFARDAMLDLMEELDEIIEDHNPELEIEGVVVNQFQARAKLPQQAVDELSQSKFKLLEPFISSSVKVKESHAAHTPLIYLDPKHKVTQEFVDLYNAINRKRRNKTMR</sequence>
<organism evidence="2 3">
    <name type="scientific">Arenicella chitinivorans</name>
    <dbReference type="NCBI Taxonomy" id="1329800"/>
    <lineage>
        <taxon>Bacteria</taxon>
        <taxon>Pseudomonadati</taxon>
        <taxon>Pseudomonadota</taxon>
        <taxon>Gammaproteobacteria</taxon>
        <taxon>Arenicellales</taxon>
        <taxon>Arenicellaceae</taxon>
        <taxon>Arenicella</taxon>
    </lineage>
</organism>
<dbReference type="InterPro" id="IPR027417">
    <property type="entry name" value="P-loop_NTPase"/>
</dbReference>
<comment type="caution">
    <text evidence="2">The sequence shown here is derived from an EMBL/GenBank/DDBJ whole genome shotgun (WGS) entry which is preliminary data.</text>
</comment>
<accession>A0A918RLU8</accession>
<evidence type="ECO:0000313" key="3">
    <source>
        <dbReference type="Proteomes" id="UP000614811"/>
    </source>
</evidence>
<protein>
    <recommendedName>
        <fullName evidence="1">AAA domain-containing protein</fullName>
    </recommendedName>
</protein>
<reference evidence="2" key="1">
    <citation type="journal article" date="2014" name="Int. J. Syst. Evol. Microbiol.">
        <title>Complete genome sequence of Corynebacterium casei LMG S-19264T (=DSM 44701T), isolated from a smear-ripened cheese.</title>
        <authorList>
            <consortium name="US DOE Joint Genome Institute (JGI-PGF)"/>
            <person name="Walter F."/>
            <person name="Albersmeier A."/>
            <person name="Kalinowski J."/>
            <person name="Ruckert C."/>
        </authorList>
    </citation>
    <scope>NUCLEOTIDE SEQUENCE</scope>
    <source>
        <strain evidence="2">KCTC 12711</strain>
    </source>
</reference>